<dbReference type="Proteomes" id="UP000271313">
    <property type="component" value="Segment"/>
</dbReference>
<proteinExistence type="predicted"/>
<evidence type="ECO:0000313" key="2">
    <source>
        <dbReference type="EMBL" id="AYD84646.1"/>
    </source>
</evidence>
<gene>
    <name evidence="2" type="primary">62</name>
    <name evidence="2" type="ORF">SEA_PAITO_62</name>
</gene>
<dbReference type="GeneID" id="63925763"/>
<evidence type="ECO:0000256" key="1">
    <source>
        <dbReference type="SAM" id="MobiDB-lite"/>
    </source>
</evidence>
<feature type="compositionally biased region" description="Low complexity" evidence="1">
    <location>
        <begin position="12"/>
        <end position="34"/>
    </location>
</feature>
<keyword evidence="3" id="KW-1185">Reference proteome</keyword>
<accession>A0A386KHC8</accession>
<reference evidence="2 3" key="1">
    <citation type="submission" date="2018-08" db="EMBL/GenBank/DDBJ databases">
        <authorList>
            <person name="Quesada-Gordillo A."/>
            <person name="Cotto-Pereira A.M."/>
            <person name="Cruz-Lopez C.D."/>
            <person name="Cruz-Ortiz M.A."/>
            <person name="Cruz-Ortiz J.C."/>
            <person name="Davila-Benitez J."/>
            <person name="Deleon-Ruiz I.N."/>
            <person name="Delgado-Rivera C.M."/>
            <person name="Desarden-Rivera Y.C."/>
            <person name="Diaz-Mejia R.M."/>
            <person name="Diaz-Ramos D."/>
            <person name="Estrada-Lozada M."/>
            <person name="Estrada-Mojica S."/>
            <person name="Etienne-Gonzalez P."/>
            <person name="Figueroa-Gomez L."/>
            <person name="Flores-Roque G."/>
            <person name="Gomez-Rosado J.O."/>
            <person name="Gonzalez-Garcia E.M."/>
            <person name="Gonzalez-Leon M.A."/>
            <person name="Gonzalez-Rodriguez J."/>
            <person name="Gonzalez-Santos L.I."/>
            <person name="Goveo-Rivera I.A."/>
            <person name="Gutierrez-Silva J.C."/>
            <person name="Issa-Mahmud S."/>
            <person name="Lopez-Llera J.N."/>
            <person name="Marrero-Visalden G."/>
            <person name="Muyet-Blasini E."/>
            <person name="Ortiz-Torres X.D."/>
            <person name="Palacios-Vallejo J.G."/>
            <person name="Pichardo-Gonzalez P.A."/>
            <person name="Pou-Acosta P.M."/>
            <person name="Rodriguez-Colon F."/>
            <person name="Roig-Laboy C.J."/>
            <person name="Santiago-Mendez J."/>
            <person name="Velez-Velazquez R.M."/>
            <person name="Fernandez-Martinez M."/>
            <person name="Rubin M."/>
            <person name="Vazquez E."/>
            <person name="Garlena R.A."/>
            <person name="Russell D.A."/>
            <person name="Pope W.H."/>
            <person name="Jacobs-Sera D."/>
            <person name="Hatfull G.F."/>
        </authorList>
    </citation>
    <scope>NUCLEOTIDE SEQUENCE [LARGE SCALE GENOMIC DNA]</scope>
</reference>
<sequence>MGARDTNKNDTSEATASTTAADASTTEDATAASSKPAEPQRVIIEQAPAEPAVFYGEGGIVPGSGSATDPNKPHVKANYQPFDW</sequence>
<dbReference type="KEGG" id="vg:63925763"/>
<evidence type="ECO:0000313" key="3">
    <source>
        <dbReference type="Proteomes" id="UP000271313"/>
    </source>
</evidence>
<dbReference type="RefSeq" id="YP_010051279.1">
    <property type="nucleotide sequence ID" value="NC_054439.1"/>
</dbReference>
<name>A0A386KHC8_9CAUD</name>
<feature type="compositionally biased region" description="Basic and acidic residues" evidence="1">
    <location>
        <begin position="1"/>
        <end position="11"/>
    </location>
</feature>
<dbReference type="EMBL" id="MH779514">
    <property type="protein sequence ID" value="AYD84646.1"/>
    <property type="molecule type" value="Genomic_DNA"/>
</dbReference>
<protein>
    <submittedName>
        <fullName evidence="2">Uncharacterized protein</fullName>
    </submittedName>
</protein>
<organism evidence="2 3">
    <name type="scientific">Mycobacterium phage Paito</name>
    <dbReference type="NCBI Taxonomy" id="2315544"/>
    <lineage>
        <taxon>Viruses</taxon>
        <taxon>Duplodnaviria</taxon>
        <taxon>Heunggongvirae</taxon>
        <taxon>Uroviricota</taxon>
        <taxon>Caudoviricetes</taxon>
        <taxon>Gclasvirinae</taxon>
        <taxon>Liefievirus</taxon>
        <taxon>Liefievirus paito</taxon>
    </lineage>
</organism>
<feature type="region of interest" description="Disordered" evidence="1">
    <location>
        <begin position="1"/>
        <end position="84"/>
    </location>
</feature>